<dbReference type="WBParaSite" id="ACRNAN_scaffold3275.g20047.t1">
    <property type="protein sequence ID" value="ACRNAN_scaffold3275.g20047.t1"/>
    <property type="gene ID" value="ACRNAN_scaffold3275.g20047"/>
</dbReference>
<proteinExistence type="predicted"/>
<protein>
    <submittedName>
        <fullName evidence="2">Transposase</fullName>
    </submittedName>
</protein>
<accession>A0A914DNK4</accession>
<dbReference type="Gene3D" id="3.30.420.10">
    <property type="entry name" value="Ribonuclease H-like superfamily/Ribonuclease H"/>
    <property type="match status" value="1"/>
</dbReference>
<organism evidence="1 2">
    <name type="scientific">Acrobeloides nanus</name>
    <dbReference type="NCBI Taxonomy" id="290746"/>
    <lineage>
        <taxon>Eukaryota</taxon>
        <taxon>Metazoa</taxon>
        <taxon>Ecdysozoa</taxon>
        <taxon>Nematoda</taxon>
        <taxon>Chromadorea</taxon>
        <taxon>Rhabditida</taxon>
        <taxon>Tylenchina</taxon>
        <taxon>Cephalobomorpha</taxon>
        <taxon>Cephaloboidea</taxon>
        <taxon>Cephalobidae</taxon>
        <taxon>Acrobeloides</taxon>
    </lineage>
</organism>
<evidence type="ECO:0000313" key="1">
    <source>
        <dbReference type="Proteomes" id="UP000887540"/>
    </source>
</evidence>
<dbReference type="InterPro" id="IPR036397">
    <property type="entry name" value="RNaseH_sf"/>
</dbReference>
<keyword evidence="1" id="KW-1185">Reference proteome</keyword>
<dbReference type="Proteomes" id="UP000887540">
    <property type="component" value="Unplaced"/>
</dbReference>
<dbReference type="AlphaFoldDB" id="A0A914DNK4"/>
<reference evidence="2" key="1">
    <citation type="submission" date="2022-11" db="UniProtKB">
        <authorList>
            <consortium name="WormBaseParasite"/>
        </authorList>
    </citation>
    <scope>IDENTIFICATION</scope>
</reference>
<sequence length="116" mass="13731">MPKATLGAERYIELFNEVILPACEEVYPDGNFLHQQDGAPAHKLKDTQRFLKKRVPQFVRLNEWTGYSPDVNPCDYRLWAWLKQKEYSRRMSSNLDELKDRIQEAWEELDTETIIG</sequence>
<dbReference type="PANTHER" id="PTHR47326:SF1">
    <property type="entry name" value="HTH PSQ-TYPE DOMAIN-CONTAINING PROTEIN"/>
    <property type="match status" value="1"/>
</dbReference>
<dbReference type="GO" id="GO:0003676">
    <property type="term" value="F:nucleic acid binding"/>
    <property type="evidence" value="ECO:0007669"/>
    <property type="project" value="InterPro"/>
</dbReference>
<evidence type="ECO:0000313" key="2">
    <source>
        <dbReference type="WBParaSite" id="ACRNAN_scaffold3275.g20047.t1"/>
    </source>
</evidence>
<name>A0A914DNK4_9BILA</name>
<dbReference type="PANTHER" id="PTHR47326">
    <property type="entry name" value="TRANSPOSABLE ELEMENT TC3 TRANSPOSASE-LIKE PROTEIN"/>
    <property type="match status" value="1"/>
</dbReference>